<reference evidence="1 2" key="1">
    <citation type="submission" date="2017-06" db="EMBL/GenBank/DDBJ databases">
        <authorList>
            <person name="Kim H.J."/>
            <person name="Triplett B.A."/>
        </authorList>
    </citation>
    <scope>NUCLEOTIDE SEQUENCE [LARGE SCALE GENOMIC DNA]</scope>
    <source>
        <strain evidence="1 2">CGMCC 4.5593</strain>
    </source>
</reference>
<keyword evidence="1" id="KW-0418">Kinase</keyword>
<dbReference type="EMBL" id="FZPH01000014">
    <property type="protein sequence ID" value="SNT62441.1"/>
    <property type="molecule type" value="Genomic_DNA"/>
</dbReference>
<sequence>MPCWEAVEIEIHVASLALLPPTLPVVRQLGRLAEAEPWLASLPALISEVRDEFGLSLSPPVHGGSCSWVAPAALPDGAPVIVKIGWPHREMLGEPAALRRWAGHGAVRLLAEDPVRHALLLERCVPGEPLGSAGLDAASALRAGCGVLRQLWNVPPAGTFEELGTVTAEWADLVEERMAVVRPGYDPGLVAEGARLLRELPASADRTVLLHGDFNPGNILSGRSGTWLAIDPKPMTGDPAYDPWPLLEQIDDPFSTSDPARELRSRIALLAAELSISGDRIAQWSAARRVETALWAAHHGNVEGGAAIMREARTLANL</sequence>
<dbReference type="GO" id="GO:0019748">
    <property type="term" value="P:secondary metabolic process"/>
    <property type="evidence" value="ECO:0007669"/>
    <property type="project" value="InterPro"/>
</dbReference>
<organism evidence="1 2">
    <name type="scientific">Asanoa hainanensis</name>
    <dbReference type="NCBI Taxonomy" id="560556"/>
    <lineage>
        <taxon>Bacteria</taxon>
        <taxon>Bacillati</taxon>
        <taxon>Actinomycetota</taxon>
        <taxon>Actinomycetes</taxon>
        <taxon>Micromonosporales</taxon>
        <taxon>Micromonosporaceae</taxon>
        <taxon>Asanoa</taxon>
    </lineage>
</organism>
<evidence type="ECO:0000313" key="2">
    <source>
        <dbReference type="Proteomes" id="UP000198362"/>
    </source>
</evidence>
<accession>A0A239P5P2</accession>
<dbReference type="Proteomes" id="UP000198362">
    <property type="component" value="Unassembled WGS sequence"/>
</dbReference>
<protein>
    <submittedName>
        <fullName evidence="1">Streptomycin 6-kinase</fullName>
    </submittedName>
</protein>
<dbReference type="GO" id="GO:0016301">
    <property type="term" value="F:kinase activity"/>
    <property type="evidence" value="ECO:0007669"/>
    <property type="project" value="UniProtKB-KW"/>
</dbReference>
<dbReference type="GO" id="GO:0016773">
    <property type="term" value="F:phosphotransferase activity, alcohol group as acceptor"/>
    <property type="evidence" value="ECO:0007669"/>
    <property type="project" value="InterPro"/>
</dbReference>
<name>A0A239P5P2_9ACTN</name>
<dbReference type="InterPro" id="IPR006748">
    <property type="entry name" value="NH2Glyco/OHUrea_AB-resist_kin"/>
</dbReference>
<keyword evidence="2" id="KW-1185">Reference proteome</keyword>
<gene>
    <name evidence="1" type="ORF">SAMN05421812_11481</name>
</gene>
<evidence type="ECO:0000313" key="1">
    <source>
        <dbReference type="EMBL" id="SNT62441.1"/>
    </source>
</evidence>
<dbReference type="Gene3D" id="3.90.1200.10">
    <property type="match status" value="1"/>
</dbReference>
<dbReference type="SUPFAM" id="SSF56112">
    <property type="entry name" value="Protein kinase-like (PK-like)"/>
    <property type="match status" value="1"/>
</dbReference>
<dbReference type="Pfam" id="PF04655">
    <property type="entry name" value="APH_6_hur"/>
    <property type="match status" value="1"/>
</dbReference>
<dbReference type="AlphaFoldDB" id="A0A239P5P2"/>
<dbReference type="RefSeq" id="WP_245871285.1">
    <property type="nucleotide sequence ID" value="NZ_FZPH01000014.1"/>
</dbReference>
<dbReference type="InterPro" id="IPR011009">
    <property type="entry name" value="Kinase-like_dom_sf"/>
</dbReference>
<keyword evidence="1" id="KW-0808">Transferase</keyword>
<proteinExistence type="predicted"/>